<organism evidence="1 2">
    <name type="scientific">Flavobacterium saliperosum</name>
    <dbReference type="NCBI Taxonomy" id="329186"/>
    <lineage>
        <taxon>Bacteria</taxon>
        <taxon>Pseudomonadati</taxon>
        <taxon>Bacteroidota</taxon>
        <taxon>Flavobacteriia</taxon>
        <taxon>Flavobacteriales</taxon>
        <taxon>Flavobacteriaceae</taxon>
        <taxon>Flavobacterium</taxon>
    </lineage>
</organism>
<dbReference type="AlphaFoldDB" id="A0A1G4W6T3"/>
<dbReference type="NCBIfam" id="NF033205">
    <property type="entry name" value="IPExxxVDY"/>
    <property type="match status" value="1"/>
</dbReference>
<evidence type="ECO:0008006" key="3">
    <source>
        <dbReference type="Google" id="ProtNLM"/>
    </source>
</evidence>
<sequence length="172" mass="20272">MCYIYIIFYSTMAIHKIQIDDFISIDYQLVAVHSTLEDYRLAYCINQKLAVSFEKSEHDIGIQIPEGKSHFTRFVFDDEENELYWNLIPNKTEVVTRQTKATSLFDETELDITTNIFLLPELKKVDYIIKIENTDDFFDVDLLIDELLAIKQITTAYKIDQHKLKSKNNLIF</sequence>
<name>A0A1G4W6T3_9FLAO</name>
<evidence type="ECO:0000313" key="1">
    <source>
        <dbReference type="EMBL" id="SCX17702.1"/>
    </source>
</evidence>
<dbReference type="eggNOG" id="ENOG5032ZD8">
    <property type="taxonomic scope" value="Bacteria"/>
</dbReference>
<dbReference type="EMBL" id="FMTY01000008">
    <property type="protein sequence ID" value="SCX17702.1"/>
    <property type="molecule type" value="Genomic_DNA"/>
</dbReference>
<evidence type="ECO:0000313" key="2">
    <source>
        <dbReference type="Proteomes" id="UP000182124"/>
    </source>
</evidence>
<accession>A0A1G4W6T3</accession>
<dbReference type="STRING" id="329186.SAMN02927925_02557"/>
<reference evidence="1 2" key="1">
    <citation type="submission" date="2016-10" db="EMBL/GenBank/DDBJ databases">
        <authorList>
            <person name="de Groot N.N."/>
        </authorList>
    </citation>
    <scope>NUCLEOTIDE SEQUENCE [LARGE SCALE GENOMIC DNA]</scope>
    <source>
        <strain evidence="1 2">CGMCC 1.3801</strain>
    </source>
</reference>
<gene>
    <name evidence="1" type="ORF">SAMN02927925_02557</name>
</gene>
<dbReference type="InterPro" id="IPR047690">
    <property type="entry name" value="IPExxxVDY_fam"/>
</dbReference>
<protein>
    <recommendedName>
        <fullName evidence="3">IPExxxVDY family protein</fullName>
    </recommendedName>
</protein>
<proteinExistence type="predicted"/>
<dbReference type="Proteomes" id="UP000182124">
    <property type="component" value="Unassembled WGS sequence"/>
</dbReference>